<keyword evidence="6" id="KW-0067">ATP-binding</keyword>
<dbReference type="GO" id="GO:0005737">
    <property type="term" value="C:cytoplasm"/>
    <property type="evidence" value="ECO:0007669"/>
    <property type="project" value="UniProtKB-SubCell"/>
</dbReference>
<dbReference type="InterPro" id="IPR013221">
    <property type="entry name" value="Mur_ligase_cen"/>
</dbReference>
<sequence>KACLFKSQSESDYVVLNYDDKRICRMASKLKSTIFYFSLFELPTKFNGVYLCENNFIFQNKKRKVVLFSRKNVGLMGNHNTQNVLAAAAAAICLRVPLRRLGKVIRSFKGVPYRLERIKSVKRRIFYNDTTATSPEAFVAAYKALRDAYPTAILRFIIGGADKRLDFTIVKRVKRDKKVFLYPLAGSATDKLLRSSNFSVIGKPRKNLYQAFQDCWRDSSPGEVISLSPGAASFGMFQHEFDRGDQFTRLVQSVS</sequence>
<dbReference type="SUPFAM" id="SSF53623">
    <property type="entry name" value="MurD-like peptide ligases, catalytic domain"/>
    <property type="match status" value="1"/>
</dbReference>
<dbReference type="Proteomes" id="UP000228711">
    <property type="component" value="Unassembled WGS sequence"/>
</dbReference>
<dbReference type="Gene3D" id="3.40.1190.10">
    <property type="entry name" value="Mur-like, catalytic domain"/>
    <property type="match status" value="1"/>
</dbReference>
<dbReference type="GO" id="GO:0008360">
    <property type="term" value="P:regulation of cell shape"/>
    <property type="evidence" value="ECO:0007669"/>
    <property type="project" value="InterPro"/>
</dbReference>
<organism evidence="8 9">
    <name type="scientific">Candidatus Kerfeldbacteria bacterium CG08_land_8_20_14_0_20_42_7</name>
    <dbReference type="NCBI Taxonomy" id="2014245"/>
    <lineage>
        <taxon>Bacteria</taxon>
        <taxon>Candidatus Kerfeldiibacteriota</taxon>
    </lineage>
</organism>
<dbReference type="InterPro" id="IPR036615">
    <property type="entry name" value="Mur_ligase_C_dom_sf"/>
</dbReference>
<dbReference type="Gene3D" id="3.90.190.20">
    <property type="entry name" value="Mur ligase, C-terminal domain"/>
    <property type="match status" value="1"/>
</dbReference>
<comment type="caution">
    <text evidence="8">The sequence shown here is derived from an EMBL/GenBank/DDBJ whole genome shotgun (WGS) entry which is preliminary data.</text>
</comment>
<dbReference type="GO" id="GO:0005524">
    <property type="term" value="F:ATP binding"/>
    <property type="evidence" value="ECO:0007669"/>
    <property type="project" value="UniProtKB-KW"/>
</dbReference>
<evidence type="ECO:0000256" key="5">
    <source>
        <dbReference type="ARBA" id="ARBA00022741"/>
    </source>
</evidence>
<evidence type="ECO:0000313" key="9">
    <source>
        <dbReference type="Proteomes" id="UP000228711"/>
    </source>
</evidence>
<dbReference type="AlphaFoldDB" id="A0A2H0YU52"/>
<dbReference type="PANTHER" id="PTHR43692:SF1">
    <property type="entry name" value="UDP-N-ACETYLMURAMOYLALANINE--D-GLUTAMATE LIGASE"/>
    <property type="match status" value="1"/>
</dbReference>
<feature type="non-terminal residue" evidence="8">
    <location>
        <position position="1"/>
    </location>
</feature>
<keyword evidence="3" id="KW-0963">Cytoplasm</keyword>
<dbReference type="InterPro" id="IPR036565">
    <property type="entry name" value="Mur-like_cat_sf"/>
</dbReference>
<evidence type="ECO:0000256" key="4">
    <source>
        <dbReference type="ARBA" id="ARBA00022598"/>
    </source>
</evidence>
<dbReference type="GO" id="GO:0051301">
    <property type="term" value="P:cell division"/>
    <property type="evidence" value="ECO:0007669"/>
    <property type="project" value="InterPro"/>
</dbReference>
<keyword evidence="4" id="KW-0436">Ligase</keyword>
<evidence type="ECO:0000256" key="2">
    <source>
        <dbReference type="ARBA" id="ARBA00004752"/>
    </source>
</evidence>
<dbReference type="InterPro" id="IPR005762">
    <property type="entry name" value="MurD"/>
</dbReference>
<dbReference type="GO" id="GO:0008764">
    <property type="term" value="F:UDP-N-acetylmuramoylalanine-D-glutamate ligase activity"/>
    <property type="evidence" value="ECO:0007669"/>
    <property type="project" value="InterPro"/>
</dbReference>
<evidence type="ECO:0000313" key="8">
    <source>
        <dbReference type="EMBL" id="PIS41980.1"/>
    </source>
</evidence>
<name>A0A2H0YU52_9BACT</name>
<dbReference type="SUPFAM" id="SSF53244">
    <property type="entry name" value="MurD-like peptide ligases, peptide-binding domain"/>
    <property type="match status" value="1"/>
</dbReference>
<accession>A0A2H0YU52</accession>
<keyword evidence="5" id="KW-0547">Nucleotide-binding</keyword>
<protein>
    <recommendedName>
        <fullName evidence="7">Mur ligase central domain-containing protein</fullName>
    </recommendedName>
</protein>
<dbReference type="EMBL" id="PEXV01000008">
    <property type="protein sequence ID" value="PIS41980.1"/>
    <property type="molecule type" value="Genomic_DNA"/>
</dbReference>
<reference evidence="9" key="1">
    <citation type="submission" date="2017-09" db="EMBL/GenBank/DDBJ databases">
        <title>Depth-based differentiation of microbial function through sediment-hosted aquifers and enrichment of novel symbionts in the deep terrestrial subsurface.</title>
        <authorList>
            <person name="Probst A.J."/>
            <person name="Ladd B."/>
            <person name="Jarett J.K."/>
            <person name="Geller-Mcgrath D.E."/>
            <person name="Sieber C.M.K."/>
            <person name="Emerson J.B."/>
            <person name="Anantharaman K."/>
            <person name="Thomas B.C."/>
            <person name="Malmstrom R."/>
            <person name="Stieglmeier M."/>
            <person name="Klingl A."/>
            <person name="Woyke T."/>
            <person name="Ryan C.M."/>
            <person name="Banfield J.F."/>
        </authorList>
    </citation>
    <scope>NUCLEOTIDE SEQUENCE [LARGE SCALE GENOMIC DNA]</scope>
</reference>
<comment type="subcellular location">
    <subcellularLocation>
        <location evidence="1">Cytoplasm</location>
    </subcellularLocation>
</comment>
<dbReference type="Pfam" id="PF08245">
    <property type="entry name" value="Mur_ligase_M"/>
    <property type="match status" value="1"/>
</dbReference>
<comment type="pathway">
    <text evidence="2">Cell wall biogenesis; peptidoglycan biosynthesis.</text>
</comment>
<proteinExistence type="predicted"/>
<feature type="domain" description="Mur ligase central" evidence="7">
    <location>
        <begin position="1"/>
        <end position="91"/>
    </location>
</feature>
<gene>
    <name evidence="8" type="ORF">COT25_00180</name>
</gene>
<evidence type="ECO:0000259" key="7">
    <source>
        <dbReference type="Pfam" id="PF08245"/>
    </source>
</evidence>
<dbReference type="PANTHER" id="PTHR43692">
    <property type="entry name" value="UDP-N-ACETYLMURAMOYLALANINE--D-GLUTAMATE LIGASE"/>
    <property type="match status" value="1"/>
</dbReference>
<evidence type="ECO:0000256" key="1">
    <source>
        <dbReference type="ARBA" id="ARBA00004496"/>
    </source>
</evidence>
<evidence type="ECO:0000256" key="6">
    <source>
        <dbReference type="ARBA" id="ARBA00022840"/>
    </source>
</evidence>
<evidence type="ECO:0000256" key="3">
    <source>
        <dbReference type="ARBA" id="ARBA00022490"/>
    </source>
</evidence>